<evidence type="ECO:0000256" key="7">
    <source>
        <dbReference type="ARBA" id="ARBA00023239"/>
    </source>
</evidence>
<keyword evidence="7 8" id="KW-0456">Lyase</keyword>
<dbReference type="InterPro" id="IPR016040">
    <property type="entry name" value="NAD(P)-bd_dom"/>
</dbReference>
<dbReference type="InterPro" id="IPR005888">
    <property type="entry name" value="dTDP_Gluc_deHydtase"/>
</dbReference>
<gene>
    <name evidence="10" type="primary">rfbB</name>
    <name evidence="10" type="ORF">KQI42_01435</name>
</gene>
<evidence type="ECO:0000313" key="10">
    <source>
        <dbReference type="EMBL" id="MBU5436648.1"/>
    </source>
</evidence>
<evidence type="ECO:0000256" key="6">
    <source>
        <dbReference type="ARBA" id="ARBA00023027"/>
    </source>
</evidence>
<comment type="caution">
    <text evidence="10">The sequence shown here is derived from an EMBL/GenBank/DDBJ whole genome shotgun (WGS) entry which is preliminary data.</text>
</comment>
<feature type="domain" description="NAD(P)-binding" evidence="9">
    <location>
        <begin position="4"/>
        <end position="319"/>
    </location>
</feature>
<organism evidence="10 11">
    <name type="scientific">Tissierella simiarum</name>
    <dbReference type="NCBI Taxonomy" id="2841534"/>
    <lineage>
        <taxon>Bacteria</taxon>
        <taxon>Bacillati</taxon>
        <taxon>Bacillota</taxon>
        <taxon>Tissierellia</taxon>
        <taxon>Tissierellales</taxon>
        <taxon>Tissierellaceae</taxon>
        <taxon>Tissierella</taxon>
    </lineage>
</organism>
<dbReference type="NCBIfam" id="TIGR01181">
    <property type="entry name" value="dTDP_gluc_dehyt"/>
    <property type="match status" value="1"/>
</dbReference>
<dbReference type="Pfam" id="PF16363">
    <property type="entry name" value="GDP_Man_Dehyd"/>
    <property type="match status" value="1"/>
</dbReference>
<reference evidence="10 11" key="1">
    <citation type="submission" date="2021-06" db="EMBL/GenBank/DDBJ databases">
        <authorList>
            <person name="Sun Q."/>
            <person name="Li D."/>
        </authorList>
    </citation>
    <scope>NUCLEOTIDE SEQUENCE [LARGE SCALE GENOMIC DNA]</scope>
    <source>
        <strain evidence="10 11">MSJ-40</strain>
    </source>
</reference>
<dbReference type="RefSeq" id="WP_216516008.1">
    <property type="nucleotide sequence ID" value="NZ_JAHLPM010000001.1"/>
</dbReference>
<comment type="similarity">
    <text evidence="3 8">Belongs to the NAD(P)-dependent epimerase/dehydratase family. dTDP-glucose dehydratase subfamily.</text>
</comment>
<dbReference type="Proteomes" id="UP000749471">
    <property type="component" value="Unassembled WGS sequence"/>
</dbReference>
<evidence type="ECO:0000313" key="11">
    <source>
        <dbReference type="Proteomes" id="UP000749471"/>
    </source>
</evidence>
<sequence length="349" mass="40113">MNILVTGGAGFIGSNFIKYMLSKYDYNIINLDLLTYAGNLNNLKDIADFDKYTFIKGDIYDRKLLDELFNKHNITTVINFAAESHVDRSIEEPEIFLKTNILGTQALLDIAKKHWKIEPDNKYSREFKQGVKFIQVSTDEVYGALGSDGYFTEDTNLAPNSPYSASKTSADLLVRAYHETFGLPINITRCSNNYGPCQFPEKLIPLMINNVLNNKDLPVYGDGNQVRDWLHVRDHCIAIDTVLHKGKMGEVYNIGGNNEKRNIEIVRLILNALGKEEELITYVADRPGHDRRYAIDNTKITKELGWIPSYTFEEGIKETIEWYLNNKDWMNDIVSGDYMKYYNKMYGEF</sequence>
<evidence type="ECO:0000259" key="9">
    <source>
        <dbReference type="Pfam" id="PF16363"/>
    </source>
</evidence>
<evidence type="ECO:0000256" key="5">
    <source>
        <dbReference type="ARBA" id="ARBA00016977"/>
    </source>
</evidence>
<evidence type="ECO:0000256" key="2">
    <source>
        <dbReference type="ARBA" id="ARBA00001911"/>
    </source>
</evidence>
<dbReference type="PANTHER" id="PTHR43000">
    <property type="entry name" value="DTDP-D-GLUCOSE 4,6-DEHYDRATASE-RELATED"/>
    <property type="match status" value="1"/>
</dbReference>
<evidence type="ECO:0000256" key="1">
    <source>
        <dbReference type="ARBA" id="ARBA00001539"/>
    </source>
</evidence>
<comment type="cofactor">
    <cofactor evidence="2 8">
        <name>NAD(+)</name>
        <dbReference type="ChEBI" id="CHEBI:57540"/>
    </cofactor>
</comment>
<dbReference type="CDD" id="cd05246">
    <property type="entry name" value="dTDP_GD_SDR_e"/>
    <property type="match status" value="1"/>
</dbReference>
<dbReference type="GO" id="GO:0008460">
    <property type="term" value="F:dTDP-glucose 4,6-dehydratase activity"/>
    <property type="evidence" value="ECO:0007669"/>
    <property type="project" value="UniProtKB-EC"/>
</dbReference>
<dbReference type="EMBL" id="JAHLPM010000001">
    <property type="protein sequence ID" value="MBU5436648.1"/>
    <property type="molecule type" value="Genomic_DNA"/>
</dbReference>
<dbReference type="EC" id="4.2.1.46" evidence="4 8"/>
<name>A0ABS6E176_9FIRM</name>
<comment type="catalytic activity">
    <reaction evidence="1 8">
        <text>dTDP-alpha-D-glucose = dTDP-4-dehydro-6-deoxy-alpha-D-glucose + H2O</text>
        <dbReference type="Rhea" id="RHEA:17221"/>
        <dbReference type="ChEBI" id="CHEBI:15377"/>
        <dbReference type="ChEBI" id="CHEBI:57477"/>
        <dbReference type="ChEBI" id="CHEBI:57649"/>
        <dbReference type="EC" id="4.2.1.46"/>
    </reaction>
</comment>
<keyword evidence="11" id="KW-1185">Reference proteome</keyword>
<protein>
    <recommendedName>
        <fullName evidence="5 8">dTDP-glucose 4,6-dehydratase</fullName>
        <ecNumber evidence="4 8">4.2.1.46</ecNumber>
    </recommendedName>
</protein>
<evidence type="ECO:0000256" key="8">
    <source>
        <dbReference type="RuleBase" id="RU004473"/>
    </source>
</evidence>
<proteinExistence type="inferred from homology"/>
<evidence type="ECO:0000256" key="3">
    <source>
        <dbReference type="ARBA" id="ARBA00008178"/>
    </source>
</evidence>
<evidence type="ECO:0000256" key="4">
    <source>
        <dbReference type="ARBA" id="ARBA00011990"/>
    </source>
</evidence>
<keyword evidence="6" id="KW-0520">NAD</keyword>
<accession>A0ABS6E176</accession>